<dbReference type="EMBL" id="QCYY01000913">
    <property type="protein sequence ID" value="ROT81835.1"/>
    <property type="molecule type" value="Genomic_DNA"/>
</dbReference>
<dbReference type="AlphaFoldDB" id="A0A423TZG3"/>
<reference evidence="1 2" key="2">
    <citation type="submission" date="2019-01" db="EMBL/GenBank/DDBJ databases">
        <title>The decoding of complex shrimp genome reveals the adaptation for benthos swimmer, frequently molting mechanism and breeding impact on genome.</title>
        <authorList>
            <person name="Sun Y."/>
            <person name="Gao Y."/>
            <person name="Yu Y."/>
        </authorList>
    </citation>
    <scope>NUCLEOTIDE SEQUENCE [LARGE SCALE GENOMIC DNA]</scope>
    <source>
        <tissue evidence="1">Muscle</tissue>
    </source>
</reference>
<sequence>MDNSHSWRQVAPHKDPLRLCDLTQSSVAALVASTATNHQNKGELKNVCELLRTSLPLDVRTDVMREVASSQKNENKHQLKTLLCTHLLTNVNHIGITTDAKNKQQVHFDREDCLEILEVLNDVKSFHLESLHLEGVEMEEGFLPRILNRCPQLWSIHVSGDLCSEVLTHLQENPCDLRSLQLDSCTVSDEDVVRALVGANTDFSALGNIICSGGDATELESAALQSLRYLSVESPRLSVCGALVLLCFLRNLRQIQYTAWNSPISDILLFLQQVTTEPGSFSLSSLAQWRPTEETLRSLVDLCPRLQSLMIECYDPSLTSLEVLSEFQELKALSLRLVSEELIVSAVKAVGKNLLELDLEFEEYTYHSISMDTIKTIQEHCPHLQRLEMKHVNISSSHGDRLPSKNAIAFPELKRFNLSSAVIQPALLERLIAHNRSLETLTLDVNQDALTDTVMDKLLKNNSLHKLSVIYLGAGSLSAQSVTSLLALPSLTKLSLDLKRFPFIPVSTFTSLEATLARGNYQCGLENIARDD</sequence>
<dbReference type="Proteomes" id="UP000283509">
    <property type="component" value="Unassembled WGS sequence"/>
</dbReference>
<protein>
    <submittedName>
        <fullName evidence="1">Uncharacterized protein</fullName>
    </submittedName>
</protein>
<dbReference type="SUPFAM" id="SSF52047">
    <property type="entry name" value="RNI-like"/>
    <property type="match status" value="2"/>
</dbReference>
<keyword evidence="2" id="KW-1185">Reference proteome</keyword>
<reference evidence="1 2" key="1">
    <citation type="submission" date="2018-04" db="EMBL/GenBank/DDBJ databases">
        <authorList>
            <person name="Zhang X."/>
            <person name="Yuan J."/>
            <person name="Li F."/>
            <person name="Xiang J."/>
        </authorList>
    </citation>
    <scope>NUCLEOTIDE SEQUENCE [LARGE SCALE GENOMIC DNA]</scope>
    <source>
        <tissue evidence="1">Muscle</tissue>
    </source>
</reference>
<dbReference type="OrthoDB" id="421226at2759"/>
<proteinExistence type="predicted"/>
<evidence type="ECO:0000313" key="1">
    <source>
        <dbReference type="EMBL" id="ROT81835.1"/>
    </source>
</evidence>
<organism evidence="1 2">
    <name type="scientific">Penaeus vannamei</name>
    <name type="common">Whiteleg shrimp</name>
    <name type="synonym">Litopenaeus vannamei</name>
    <dbReference type="NCBI Taxonomy" id="6689"/>
    <lineage>
        <taxon>Eukaryota</taxon>
        <taxon>Metazoa</taxon>
        <taxon>Ecdysozoa</taxon>
        <taxon>Arthropoda</taxon>
        <taxon>Crustacea</taxon>
        <taxon>Multicrustacea</taxon>
        <taxon>Malacostraca</taxon>
        <taxon>Eumalacostraca</taxon>
        <taxon>Eucarida</taxon>
        <taxon>Decapoda</taxon>
        <taxon>Dendrobranchiata</taxon>
        <taxon>Penaeoidea</taxon>
        <taxon>Penaeidae</taxon>
        <taxon>Penaeus</taxon>
    </lineage>
</organism>
<dbReference type="Gene3D" id="3.80.10.10">
    <property type="entry name" value="Ribonuclease Inhibitor"/>
    <property type="match status" value="1"/>
</dbReference>
<comment type="caution">
    <text evidence="1">The sequence shown here is derived from an EMBL/GenBank/DDBJ whole genome shotgun (WGS) entry which is preliminary data.</text>
</comment>
<gene>
    <name evidence="1" type="ORF">C7M84_025015</name>
</gene>
<accession>A0A423TZG3</accession>
<name>A0A423TZG3_PENVA</name>
<evidence type="ECO:0000313" key="2">
    <source>
        <dbReference type="Proteomes" id="UP000283509"/>
    </source>
</evidence>
<dbReference type="InterPro" id="IPR032675">
    <property type="entry name" value="LRR_dom_sf"/>
</dbReference>